<keyword evidence="2" id="KW-1185">Reference proteome</keyword>
<protein>
    <submittedName>
        <fullName evidence="1">Uncharacterized protein</fullName>
    </submittedName>
</protein>
<comment type="caution">
    <text evidence="1">The sequence shown here is derived from an EMBL/GenBank/DDBJ whole genome shotgun (WGS) entry which is preliminary data.</text>
</comment>
<proteinExistence type="predicted"/>
<name>A0A921YXS1_MANSE</name>
<reference evidence="1" key="1">
    <citation type="journal article" date="2016" name="Insect Biochem. Mol. Biol.">
        <title>Multifaceted biological insights from a draft genome sequence of the tobacco hornworm moth, Manduca sexta.</title>
        <authorList>
            <person name="Kanost M.R."/>
            <person name="Arrese E.L."/>
            <person name="Cao X."/>
            <person name="Chen Y.R."/>
            <person name="Chellapilla S."/>
            <person name="Goldsmith M.R."/>
            <person name="Grosse-Wilde E."/>
            <person name="Heckel D.G."/>
            <person name="Herndon N."/>
            <person name="Jiang H."/>
            <person name="Papanicolaou A."/>
            <person name="Qu J."/>
            <person name="Soulages J.L."/>
            <person name="Vogel H."/>
            <person name="Walters J."/>
            <person name="Waterhouse R.M."/>
            <person name="Ahn S.J."/>
            <person name="Almeida F.C."/>
            <person name="An C."/>
            <person name="Aqrawi P."/>
            <person name="Bretschneider A."/>
            <person name="Bryant W.B."/>
            <person name="Bucks S."/>
            <person name="Chao H."/>
            <person name="Chevignon G."/>
            <person name="Christen J.M."/>
            <person name="Clarke D.F."/>
            <person name="Dittmer N.T."/>
            <person name="Ferguson L.C.F."/>
            <person name="Garavelou S."/>
            <person name="Gordon K.H.J."/>
            <person name="Gunaratna R.T."/>
            <person name="Han Y."/>
            <person name="Hauser F."/>
            <person name="He Y."/>
            <person name="Heidel-Fischer H."/>
            <person name="Hirsh A."/>
            <person name="Hu Y."/>
            <person name="Jiang H."/>
            <person name="Kalra D."/>
            <person name="Klinner C."/>
            <person name="Konig C."/>
            <person name="Kovar C."/>
            <person name="Kroll A.R."/>
            <person name="Kuwar S.S."/>
            <person name="Lee S.L."/>
            <person name="Lehman R."/>
            <person name="Li K."/>
            <person name="Li Z."/>
            <person name="Liang H."/>
            <person name="Lovelace S."/>
            <person name="Lu Z."/>
            <person name="Mansfield J.H."/>
            <person name="McCulloch K.J."/>
            <person name="Mathew T."/>
            <person name="Morton B."/>
            <person name="Muzny D.M."/>
            <person name="Neunemann D."/>
            <person name="Ongeri F."/>
            <person name="Pauchet Y."/>
            <person name="Pu L.L."/>
            <person name="Pyrousis I."/>
            <person name="Rao X.J."/>
            <person name="Redding A."/>
            <person name="Roesel C."/>
            <person name="Sanchez-Gracia A."/>
            <person name="Schaack S."/>
            <person name="Shukla A."/>
            <person name="Tetreau G."/>
            <person name="Wang Y."/>
            <person name="Xiong G.H."/>
            <person name="Traut W."/>
            <person name="Walsh T.K."/>
            <person name="Worley K.C."/>
            <person name="Wu D."/>
            <person name="Wu W."/>
            <person name="Wu Y.Q."/>
            <person name="Zhang X."/>
            <person name="Zou Z."/>
            <person name="Zucker H."/>
            <person name="Briscoe A.D."/>
            <person name="Burmester T."/>
            <person name="Clem R.J."/>
            <person name="Feyereisen R."/>
            <person name="Grimmelikhuijzen C.J.P."/>
            <person name="Hamodrakas S.J."/>
            <person name="Hansson B.S."/>
            <person name="Huguet E."/>
            <person name="Jermiin L.S."/>
            <person name="Lan Q."/>
            <person name="Lehman H.K."/>
            <person name="Lorenzen M."/>
            <person name="Merzendorfer H."/>
            <person name="Michalopoulos I."/>
            <person name="Morton D.B."/>
            <person name="Muthukrishnan S."/>
            <person name="Oakeshott J.G."/>
            <person name="Palmer W."/>
            <person name="Park Y."/>
            <person name="Passarelli A.L."/>
            <person name="Rozas J."/>
            <person name="Schwartz L.M."/>
            <person name="Smith W."/>
            <person name="Southgate A."/>
            <person name="Vilcinskas A."/>
            <person name="Vogt R."/>
            <person name="Wang P."/>
            <person name="Werren J."/>
            <person name="Yu X.Q."/>
            <person name="Zhou J.J."/>
            <person name="Brown S.J."/>
            <person name="Scherer S.E."/>
            <person name="Richards S."/>
            <person name="Blissard G.W."/>
        </authorList>
    </citation>
    <scope>NUCLEOTIDE SEQUENCE</scope>
</reference>
<evidence type="ECO:0000313" key="2">
    <source>
        <dbReference type="Proteomes" id="UP000791440"/>
    </source>
</evidence>
<dbReference type="EMBL" id="JH668350">
    <property type="protein sequence ID" value="KAG6447901.1"/>
    <property type="molecule type" value="Genomic_DNA"/>
</dbReference>
<evidence type="ECO:0000313" key="1">
    <source>
        <dbReference type="EMBL" id="KAG6447901.1"/>
    </source>
</evidence>
<organism evidence="1 2">
    <name type="scientific">Manduca sexta</name>
    <name type="common">Tobacco hawkmoth</name>
    <name type="synonym">Tobacco hornworm</name>
    <dbReference type="NCBI Taxonomy" id="7130"/>
    <lineage>
        <taxon>Eukaryota</taxon>
        <taxon>Metazoa</taxon>
        <taxon>Ecdysozoa</taxon>
        <taxon>Arthropoda</taxon>
        <taxon>Hexapoda</taxon>
        <taxon>Insecta</taxon>
        <taxon>Pterygota</taxon>
        <taxon>Neoptera</taxon>
        <taxon>Endopterygota</taxon>
        <taxon>Lepidoptera</taxon>
        <taxon>Glossata</taxon>
        <taxon>Ditrysia</taxon>
        <taxon>Bombycoidea</taxon>
        <taxon>Sphingidae</taxon>
        <taxon>Sphinginae</taxon>
        <taxon>Sphingini</taxon>
        <taxon>Manduca</taxon>
    </lineage>
</organism>
<dbReference type="Proteomes" id="UP000791440">
    <property type="component" value="Unassembled WGS sequence"/>
</dbReference>
<sequence>MERYTVNRLSKRSNSNGLLSKWKRKYVGGFLSKRSWFTSGYDLNVSGMNRTTRRTYKELNP</sequence>
<gene>
    <name evidence="1" type="ORF">O3G_MSEX005214</name>
</gene>
<accession>A0A921YXS1</accession>
<dbReference type="AlphaFoldDB" id="A0A921YXS1"/>
<reference evidence="1" key="2">
    <citation type="submission" date="2020-12" db="EMBL/GenBank/DDBJ databases">
        <authorList>
            <person name="Kanost M."/>
        </authorList>
    </citation>
    <scope>NUCLEOTIDE SEQUENCE</scope>
</reference>